<gene>
    <name evidence="9" type="ORF">BD626DRAFT_392168</name>
</gene>
<dbReference type="EMBL" id="VDMD01000001">
    <property type="protein sequence ID" value="TRM68946.1"/>
    <property type="molecule type" value="Genomic_DNA"/>
</dbReference>
<evidence type="ECO:0000313" key="10">
    <source>
        <dbReference type="Proteomes" id="UP000320762"/>
    </source>
</evidence>
<dbReference type="PANTHER" id="PTHR43806:SF11">
    <property type="entry name" value="CEREVISIN-RELATED"/>
    <property type="match status" value="1"/>
</dbReference>
<dbReference type="Pfam" id="PF05922">
    <property type="entry name" value="Inhibitor_I9"/>
    <property type="match status" value="1"/>
</dbReference>
<dbReference type="InterPro" id="IPR000209">
    <property type="entry name" value="Peptidase_S8/S53_dom"/>
</dbReference>
<organism evidence="9 10">
    <name type="scientific">Schizophyllum amplum</name>
    <dbReference type="NCBI Taxonomy" id="97359"/>
    <lineage>
        <taxon>Eukaryota</taxon>
        <taxon>Fungi</taxon>
        <taxon>Dikarya</taxon>
        <taxon>Basidiomycota</taxon>
        <taxon>Agaricomycotina</taxon>
        <taxon>Agaricomycetes</taxon>
        <taxon>Agaricomycetidae</taxon>
        <taxon>Agaricales</taxon>
        <taxon>Schizophyllaceae</taxon>
        <taxon>Schizophyllum</taxon>
    </lineage>
</organism>
<dbReference type="PROSITE" id="PS00137">
    <property type="entry name" value="SUBTILASE_HIS"/>
    <property type="match status" value="1"/>
</dbReference>
<dbReference type="Gene3D" id="3.40.50.200">
    <property type="entry name" value="Peptidase S8/S53 domain"/>
    <property type="match status" value="1"/>
</dbReference>
<feature type="active site" description="Charge relay system" evidence="5">
    <location>
        <position position="384"/>
    </location>
</feature>
<evidence type="ECO:0000256" key="2">
    <source>
        <dbReference type="ARBA" id="ARBA00022670"/>
    </source>
</evidence>
<dbReference type="InterPro" id="IPR037045">
    <property type="entry name" value="S8pro/Inhibitor_I9_sf"/>
</dbReference>
<dbReference type="InterPro" id="IPR015500">
    <property type="entry name" value="Peptidase_S8_subtilisin-rel"/>
</dbReference>
<evidence type="ECO:0000256" key="5">
    <source>
        <dbReference type="PROSITE-ProRule" id="PRU01240"/>
    </source>
</evidence>
<evidence type="ECO:0000259" key="7">
    <source>
        <dbReference type="Pfam" id="PF00082"/>
    </source>
</evidence>
<dbReference type="PROSITE" id="PS00136">
    <property type="entry name" value="SUBTILASE_ASP"/>
    <property type="match status" value="1"/>
</dbReference>
<dbReference type="PROSITE" id="PS51892">
    <property type="entry name" value="SUBTILASE"/>
    <property type="match status" value="1"/>
</dbReference>
<dbReference type="PRINTS" id="PR00723">
    <property type="entry name" value="SUBTILISIN"/>
</dbReference>
<keyword evidence="3 5" id="KW-0378">Hydrolase</keyword>
<proteinExistence type="inferred from homology"/>
<dbReference type="InterPro" id="IPR022398">
    <property type="entry name" value="Peptidase_S8_His-AS"/>
</dbReference>
<dbReference type="Gene3D" id="3.30.70.80">
    <property type="entry name" value="Peptidase S8 propeptide/proteinase inhibitor I9"/>
    <property type="match status" value="1"/>
</dbReference>
<evidence type="ECO:0000256" key="3">
    <source>
        <dbReference type="ARBA" id="ARBA00022801"/>
    </source>
</evidence>
<dbReference type="InterPro" id="IPR050131">
    <property type="entry name" value="Peptidase_S8_subtilisin-like"/>
</dbReference>
<dbReference type="STRING" id="97359.A0A550CVX6"/>
<dbReference type="InterPro" id="IPR010259">
    <property type="entry name" value="S8pro/Inhibitor_I9"/>
</dbReference>
<protein>
    <submittedName>
        <fullName evidence="9">Peptidase S8/S53 domain-containing protein</fullName>
    </submittedName>
</protein>
<reference evidence="9 10" key="1">
    <citation type="journal article" date="2019" name="New Phytol.">
        <title>Comparative genomics reveals unique wood-decay strategies and fruiting body development in the Schizophyllaceae.</title>
        <authorList>
            <person name="Almasi E."/>
            <person name="Sahu N."/>
            <person name="Krizsan K."/>
            <person name="Balint B."/>
            <person name="Kovacs G.M."/>
            <person name="Kiss B."/>
            <person name="Cseklye J."/>
            <person name="Drula E."/>
            <person name="Henrissat B."/>
            <person name="Nagy I."/>
            <person name="Chovatia M."/>
            <person name="Adam C."/>
            <person name="LaButti K."/>
            <person name="Lipzen A."/>
            <person name="Riley R."/>
            <person name="Grigoriev I.V."/>
            <person name="Nagy L.G."/>
        </authorList>
    </citation>
    <scope>NUCLEOTIDE SEQUENCE [LARGE SCALE GENOMIC DNA]</scope>
    <source>
        <strain evidence="9 10">NL-1724</strain>
    </source>
</reference>
<dbReference type="GO" id="GO:0005615">
    <property type="term" value="C:extracellular space"/>
    <property type="evidence" value="ECO:0007669"/>
    <property type="project" value="TreeGrafter"/>
</dbReference>
<keyword evidence="10" id="KW-1185">Reference proteome</keyword>
<dbReference type="Proteomes" id="UP000320762">
    <property type="component" value="Unassembled WGS sequence"/>
</dbReference>
<evidence type="ECO:0000256" key="4">
    <source>
        <dbReference type="ARBA" id="ARBA00022825"/>
    </source>
</evidence>
<dbReference type="OrthoDB" id="206201at2759"/>
<accession>A0A550CVX6</accession>
<keyword evidence="2 5" id="KW-0645">Protease</keyword>
<feature type="active site" description="Charge relay system" evidence="5">
    <location>
        <position position="182"/>
    </location>
</feature>
<dbReference type="PROSITE" id="PS00138">
    <property type="entry name" value="SUBTILASE_SER"/>
    <property type="match status" value="1"/>
</dbReference>
<dbReference type="GO" id="GO:0004252">
    <property type="term" value="F:serine-type endopeptidase activity"/>
    <property type="evidence" value="ECO:0007669"/>
    <property type="project" value="UniProtKB-UniRule"/>
</dbReference>
<dbReference type="InterPro" id="IPR034193">
    <property type="entry name" value="PCSK9_ProteinaseK-like"/>
</dbReference>
<feature type="active site" description="Charge relay system" evidence="5">
    <location>
        <position position="214"/>
    </location>
</feature>
<comment type="caution">
    <text evidence="9">The sequence shown here is derived from an EMBL/GenBank/DDBJ whole genome shotgun (WGS) entry which is preliminary data.</text>
</comment>
<dbReference type="AlphaFoldDB" id="A0A550CVX6"/>
<comment type="similarity">
    <text evidence="1 5 6">Belongs to the peptidase S8 family.</text>
</comment>
<dbReference type="InterPro" id="IPR023827">
    <property type="entry name" value="Peptidase_S8_Asp-AS"/>
</dbReference>
<dbReference type="Pfam" id="PF00082">
    <property type="entry name" value="Peptidase_S8"/>
    <property type="match status" value="1"/>
</dbReference>
<evidence type="ECO:0000259" key="8">
    <source>
        <dbReference type="Pfam" id="PF05922"/>
    </source>
</evidence>
<dbReference type="SUPFAM" id="SSF52743">
    <property type="entry name" value="Subtilisin-like"/>
    <property type="match status" value="1"/>
</dbReference>
<evidence type="ECO:0000256" key="1">
    <source>
        <dbReference type="ARBA" id="ARBA00011073"/>
    </source>
</evidence>
<keyword evidence="4 5" id="KW-0720">Serine protease</keyword>
<dbReference type="SUPFAM" id="SSF54897">
    <property type="entry name" value="Protease propeptides/inhibitors"/>
    <property type="match status" value="1"/>
</dbReference>
<dbReference type="InterPro" id="IPR023828">
    <property type="entry name" value="Peptidase_S8_Ser-AS"/>
</dbReference>
<dbReference type="GO" id="GO:0006508">
    <property type="term" value="P:proteolysis"/>
    <property type="evidence" value="ECO:0007669"/>
    <property type="project" value="UniProtKB-KW"/>
</dbReference>
<evidence type="ECO:0000256" key="6">
    <source>
        <dbReference type="RuleBase" id="RU003355"/>
    </source>
</evidence>
<feature type="domain" description="Inhibitor I9" evidence="8">
    <location>
        <begin position="54"/>
        <end position="132"/>
    </location>
</feature>
<feature type="domain" description="Peptidase S8/S53" evidence="7">
    <location>
        <begin position="173"/>
        <end position="406"/>
    </location>
</feature>
<dbReference type="InterPro" id="IPR036852">
    <property type="entry name" value="Peptidase_S8/S53_dom_sf"/>
</dbReference>
<dbReference type="PANTHER" id="PTHR43806">
    <property type="entry name" value="PEPTIDASE S8"/>
    <property type="match status" value="1"/>
</dbReference>
<dbReference type="CDD" id="cd04077">
    <property type="entry name" value="Peptidases_S8_PCSK9_ProteinaseK_like"/>
    <property type="match status" value="1"/>
</dbReference>
<name>A0A550CVX6_9AGAR</name>
<sequence length="499" mass="52927">MPSFIRSSVYAATLAAVAYASPLSTSHSTERASSSLSLAPLVLAEQPHKTVDNSYIVMLKDNVHSALMENHLNFLQMAHAEDPLLDDLSGLQQVYDGHVRGYSGRFTERLIQQLRTMPEVDYIEQDQLVHTMDMDVGEMDMQKNATWGLARISHRDRLRLSTFTKYEYDPTAGEGVDVYVVDTGINVNHIEFDGRASWGKTIPQNDVDEDGNGHGTHCAGTIASKSYGVSKAANVIAVKVLGSNGSGSMSDVVGGVVWAATQAQKKAAEAAAELAATGSTKHKGSVANMSLGGGKSRALDDAVNRAVDAGLHFAVAAGNDNRDACSYSPAAAEKAVTVGASTFQDDRAYFSNHGPCVDVFAPGLNIKSTYIGSKYAVSTLSGTSMASPHVAGLLAYLLSIYPSASFNPNVEEPKVMLFNDAPLAQAQKTFFAVARNILSTFLPIAPSAEALFAPVPKDPKPLSPSQLKQALIDLSTSGVLEDLPSGTPNLLVFNNATSA</sequence>
<evidence type="ECO:0000313" key="9">
    <source>
        <dbReference type="EMBL" id="TRM68946.1"/>
    </source>
</evidence>